<dbReference type="Proteomes" id="UP000274131">
    <property type="component" value="Unassembled WGS sequence"/>
</dbReference>
<dbReference type="PROSITE" id="PS51421">
    <property type="entry name" value="RAS"/>
    <property type="match status" value="1"/>
</dbReference>
<protein>
    <submittedName>
        <fullName evidence="3">RAB8A, member RAS oncogene family</fullName>
    </submittedName>
</protein>
<dbReference type="InterPro" id="IPR027417">
    <property type="entry name" value="P-loop_NTPase"/>
</dbReference>
<evidence type="ECO:0000313" key="1">
    <source>
        <dbReference type="EMBL" id="VDD91055.1"/>
    </source>
</evidence>
<sequence length="91" mass="10398">MLIGCKSDLKRLRSVTYEEAENFSLKYGLSLFETSFSAKTNLNCMAALNEMVNKVQEKREEVEAFLYDSSDENEEQNLGVSRILCNLWSCA</sequence>
<dbReference type="WBParaSite" id="EVEC_0000619501-mRNA-1">
    <property type="protein sequence ID" value="EVEC_0000619501-mRNA-1"/>
    <property type="gene ID" value="EVEC_0000619501"/>
</dbReference>
<evidence type="ECO:0000313" key="3">
    <source>
        <dbReference type="WBParaSite" id="EVEC_0000619501-mRNA-1"/>
    </source>
</evidence>
<dbReference type="SUPFAM" id="SSF52540">
    <property type="entry name" value="P-loop containing nucleoside triphosphate hydrolases"/>
    <property type="match status" value="1"/>
</dbReference>
<proteinExistence type="predicted"/>
<keyword evidence="2" id="KW-1185">Reference proteome</keyword>
<gene>
    <name evidence="1" type="ORF">EVEC_LOCUS5806</name>
</gene>
<dbReference type="GO" id="GO:0003924">
    <property type="term" value="F:GTPase activity"/>
    <property type="evidence" value="ECO:0007669"/>
    <property type="project" value="InterPro"/>
</dbReference>
<reference evidence="3" key="1">
    <citation type="submission" date="2017-02" db="UniProtKB">
        <authorList>
            <consortium name="WormBaseParasite"/>
        </authorList>
    </citation>
    <scope>IDENTIFICATION</scope>
</reference>
<name>A0A0N4V7D0_ENTVE</name>
<dbReference type="EMBL" id="UXUI01008275">
    <property type="protein sequence ID" value="VDD91055.1"/>
    <property type="molecule type" value="Genomic_DNA"/>
</dbReference>
<dbReference type="AlphaFoldDB" id="A0A0N4V7D0"/>
<accession>A0A0N4V7D0</accession>
<organism evidence="3">
    <name type="scientific">Enterobius vermicularis</name>
    <name type="common">Human pinworm</name>
    <dbReference type="NCBI Taxonomy" id="51028"/>
    <lineage>
        <taxon>Eukaryota</taxon>
        <taxon>Metazoa</taxon>
        <taxon>Ecdysozoa</taxon>
        <taxon>Nematoda</taxon>
        <taxon>Chromadorea</taxon>
        <taxon>Rhabditida</taxon>
        <taxon>Spirurina</taxon>
        <taxon>Oxyuridomorpha</taxon>
        <taxon>Oxyuroidea</taxon>
        <taxon>Oxyuridae</taxon>
        <taxon>Enterobius</taxon>
    </lineage>
</organism>
<dbReference type="Pfam" id="PF00071">
    <property type="entry name" value="Ras"/>
    <property type="match status" value="1"/>
</dbReference>
<reference evidence="1 2" key="2">
    <citation type="submission" date="2018-10" db="EMBL/GenBank/DDBJ databases">
        <authorList>
            <consortium name="Pathogen Informatics"/>
        </authorList>
    </citation>
    <scope>NUCLEOTIDE SEQUENCE [LARGE SCALE GENOMIC DNA]</scope>
</reference>
<dbReference type="InterPro" id="IPR001806">
    <property type="entry name" value="Small_GTPase"/>
</dbReference>
<dbReference type="Gene3D" id="3.40.50.300">
    <property type="entry name" value="P-loop containing nucleotide triphosphate hydrolases"/>
    <property type="match status" value="1"/>
</dbReference>
<dbReference type="GO" id="GO:0005525">
    <property type="term" value="F:GTP binding"/>
    <property type="evidence" value="ECO:0007669"/>
    <property type="project" value="InterPro"/>
</dbReference>
<dbReference type="STRING" id="51028.A0A0N4V7D0"/>
<dbReference type="OrthoDB" id="28357at2759"/>
<evidence type="ECO:0000313" key="2">
    <source>
        <dbReference type="Proteomes" id="UP000274131"/>
    </source>
</evidence>